<dbReference type="FunFam" id="3.40.50.300:FF:000552">
    <property type="entry name" value="GPN-loop GTPase 3"/>
    <property type="match status" value="1"/>
</dbReference>
<dbReference type="InterPro" id="IPR027417">
    <property type="entry name" value="P-loop_NTPase"/>
</dbReference>
<comment type="similarity">
    <text evidence="1 8">Belongs to the GPN-loop GTPase family.</text>
</comment>
<dbReference type="EMBL" id="KZ819283">
    <property type="protein sequence ID" value="PWO01160.1"/>
    <property type="molecule type" value="Genomic_DNA"/>
</dbReference>
<comment type="subunit">
    <text evidence="7">Heterodimers with GPN1 or GPN2. Binds to RNA polymerase II (RNAPII).</text>
</comment>
<dbReference type="OrthoDB" id="5839at2759"/>
<keyword evidence="3 8" id="KW-0547">Nucleotide-binding</keyword>
<protein>
    <recommendedName>
        <fullName evidence="2 8">GPN-loop GTPase 3</fullName>
    </recommendedName>
</protein>
<keyword evidence="4 8" id="KW-0378">Hydrolase</keyword>
<dbReference type="RefSeq" id="XP_025601438.1">
    <property type="nucleotide sequence ID" value="XM_025741277.1"/>
</dbReference>
<proteinExistence type="inferred from homology"/>
<dbReference type="CDD" id="cd17872">
    <property type="entry name" value="GPN3"/>
    <property type="match status" value="1"/>
</dbReference>
<dbReference type="InterPro" id="IPR004130">
    <property type="entry name" value="Gpn"/>
</dbReference>
<gene>
    <name evidence="10" type="ORF">FA09DRAFT_327113</name>
</gene>
<feature type="region of interest" description="Disordered" evidence="9">
    <location>
        <begin position="260"/>
        <end position="282"/>
    </location>
</feature>
<dbReference type="PANTHER" id="PTHR21231">
    <property type="entry name" value="XPA-BINDING PROTEIN 1-RELATED"/>
    <property type="match status" value="1"/>
</dbReference>
<sequence length="282" mass="31224">MGRYAVLVTGPAGSGKSTLCSALITHAHSAGRNVHLFNLDPAAEHFEYAPAIDIRELVSLADVMEEMGLGPNGGLVYCFEYLLENLDWLEEQLGAFDDDYIIIDCPGQIELYTHTPLITRLLSILTTTYNFRLCSLYLLESNFIDDAPKYFAGVMSAMSSMINLDCACINVMSKMDLVKSGDTGEKTQGGRNRRELQRYLDPDPLLLVEEANSRTNPKFHALNQALVQLIDDFSMVSFMPLDSTDEDSVGSLLSHVDNAMQYGEDEEPKEPKDLDGGDFGDE</sequence>
<evidence type="ECO:0000256" key="3">
    <source>
        <dbReference type="ARBA" id="ARBA00022741"/>
    </source>
</evidence>
<dbReference type="AlphaFoldDB" id="A0A316ZI31"/>
<evidence type="ECO:0000256" key="7">
    <source>
        <dbReference type="ARBA" id="ARBA00061952"/>
    </source>
</evidence>
<keyword evidence="5 8" id="KW-0342">GTP-binding</keyword>
<evidence type="ECO:0000313" key="10">
    <source>
        <dbReference type="EMBL" id="PWO01160.1"/>
    </source>
</evidence>
<dbReference type="Gene3D" id="3.40.50.300">
    <property type="entry name" value="P-loop containing nucleotide triphosphate hydrolases"/>
    <property type="match status" value="1"/>
</dbReference>
<evidence type="ECO:0000313" key="11">
    <source>
        <dbReference type="Proteomes" id="UP000245946"/>
    </source>
</evidence>
<evidence type="ECO:0000256" key="9">
    <source>
        <dbReference type="SAM" id="MobiDB-lite"/>
    </source>
</evidence>
<dbReference type="STRING" id="58919.A0A316ZI31"/>
<evidence type="ECO:0000256" key="6">
    <source>
        <dbReference type="ARBA" id="ARBA00054449"/>
    </source>
</evidence>
<organism evidence="10 11">
    <name type="scientific">Tilletiopsis washingtonensis</name>
    <dbReference type="NCBI Taxonomy" id="58919"/>
    <lineage>
        <taxon>Eukaryota</taxon>
        <taxon>Fungi</taxon>
        <taxon>Dikarya</taxon>
        <taxon>Basidiomycota</taxon>
        <taxon>Ustilaginomycotina</taxon>
        <taxon>Exobasidiomycetes</taxon>
        <taxon>Entylomatales</taxon>
        <taxon>Entylomatales incertae sedis</taxon>
        <taxon>Tilletiopsis</taxon>
    </lineage>
</organism>
<dbReference type="GO" id="GO:0003924">
    <property type="term" value="F:GTPase activity"/>
    <property type="evidence" value="ECO:0007669"/>
    <property type="project" value="TreeGrafter"/>
</dbReference>
<dbReference type="PANTHER" id="PTHR21231:SF7">
    <property type="entry name" value="GPN-LOOP GTPASE 3"/>
    <property type="match status" value="1"/>
</dbReference>
<evidence type="ECO:0000256" key="1">
    <source>
        <dbReference type="ARBA" id="ARBA00005290"/>
    </source>
</evidence>
<dbReference type="GO" id="GO:0005525">
    <property type="term" value="F:GTP binding"/>
    <property type="evidence" value="ECO:0007669"/>
    <property type="project" value="UniProtKB-KW"/>
</dbReference>
<dbReference type="Pfam" id="PF03029">
    <property type="entry name" value="ATP_bind_1"/>
    <property type="match status" value="1"/>
</dbReference>
<dbReference type="InterPro" id="IPR030228">
    <property type="entry name" value="Gpn3"/>
</dbReference>
<evidence type="ECO:0000256" key="5">
    <source>
        <dbReference type="ARBA" id="ARBA00023134"/>
    </source>
</evidence>
<accession>A0A316ZI31</accession>
<evidence type="ECO:0000256" key="2">
    <source>
        <dbReference type="ARBA" id="ARBA00014587"/>
    </source>
</evidence>
<comment type="function">
    <text evidence="6 8">Small GTPase required for proper nuclear import of RNA polymerase II and III (RNAPII and RNAPIII). May act at an RNAP assembly step prior to nuclear import.</text>
</comment>
<evidence type="ECO:0000256" key="8">
    <source>
        <dbReference type="RuleBase" id="RU365059"/>
    </source>
</evidence>
<dbReference type="SUPFAM" id="SSF52540">
    <property type="entry name" value="P-loop containing nucleoside triphosphate hydrolases"/>
    <property type="match status" value="1"/>
</dbReference>
<evidence type="ECO:0000256" key="4">
    <source>
        <dbReference type="ARBA" id="ARBA00022801"/>
    </source>
</evidence>
<keyword evidence="11" id="KW-1185">Reference proteome</keyword>
<reference evidence="10 11" key="1">
    <citation type="journal article" date="2018" name="Mol. Biol. Evol.">
        <title>Broad Genomic Sampling Reveals a Smut Pathogenic Ancestry of the Fungal Clade Ustilaginomycotina.</title>
        <authorList>
            <person name="Kijpornyongpan T."/>
            <person name="Mondo S.J."/>
            <person name="Barry K."/>
            <person name="Sandor L."/>
            <person name="Lee J."/>
            <person name="Lipzen A."/>
            <person name="Pangilinan J."/>
            <person name="LaButti K."/>
            <person name="Hainaut M."/>
            <person name="Henrissat B."/>
            <person name="Grigoriev I.V."/>
            <person name="Spatafora J.W."/>
            <person name="Aime M.C."/>
        </authorList>
    </citation>
    <scope>NUCLEOTIDE SEQUENCE [LARGE SCALE GENOMIC DNA]</scope>
    <source>
        <strain evidence="10 11">MCA 4186</strain>
    </source>
</reference>
<dbReference type="GeneID" id="37268821"/>
<dbReference type="Proteomes" id="UP000245946">
    <property type="component" value="Unassembled WGS sequence"/>
</dbReference>
<name>A0A316ZI31_9BASI</name>